<proteinExistence type="predicted"/>
<dbReference type="Gene3D" id="3.30.420.10">
    <property type="entry name" value="Ribonuclease H-like superfamily/Ribonuclease H"/>
    <property type="match status" value="1"/>
</dbReference>
<name>A0A8K0C8V7_IGNLU</name>
<gene>
    <name evidence="1" type="ORF">ILUMI_25277</name>
</gene>
<dbReference type="Proteomes" id="UP000801492">
    <property type="component" value="Unassembled WGS sequence"/>
</dbReference>
<organism evidence="1 2">
    <name type="scientific">Ignelater luminosus</name>
    <name type="common">Cucubano</name>
    <name type="synonym">Pyrophorus luminosus</name>
    <dbReference type="NCBI Taxonomy" id="2038154"/>
    <lineage>
        <taxon>Eukaryota</taxon>
        <taxon>Metazoa</taxon>
        <taxon>Ecdysozoa</taxon>
        <taxon>Arthropoda</taxon>
        <taxon>Hexapoda</taxon>
        <taxon>Insecta</taxon>
        <taxon>Pterygota</taxon>
        <taxon>Neoptera</taxon>
        <taxon>Endopterygota</taxon>
        <taxon>Coleoptera</taxon>
        <taxon>Polyphaga</taxon>
        <taxon>Elateriformia</taxon>
        <taxon>Elateroidea</taxon>
        <taxon>Elateridae</taxon>
        <taxon>Agrypninae</taxon>
        <taxon>Pyrophorini</taxon>
        <taxon>Ignelater</taxon>
    </lineage>
</organism>
<evidence type="ECO:0000313" key="2">
    <source>
        <dbReference type="Proteomes" id="UP000801492"/>
    </source>
</evidence>
<dbReference type="OrthoDB" id="10025891at2759"/>
<dbReference type="EMBL" id="VTPC01090889">
    <property type="protein sequence ID" value="KAF2880901.1"/>
    <property type="molecule type" value="Genomic_DNA"/>
</dbReference>
<accession>A0A8K0C8V7</accession>
<keyword evidence="2" id="KW-1185">Reference proteome</keyword>
<comment type="caution">
    <text evidence="1">The sequence shown here is derived from an EMBL/GenBank/DDBJ whole genome shotgun (WGS) entry which is preliminary data.</text>
</comment>
<protein>
    <submittedName>
        <fullName evidence="1">Uncharacterized protein</fullName>
    </submittedName>
</protein>
<dbReference type="GO" id="GO:0003676">
    <property type="term" value="F:nucleic acid binding"/>
    <property type="evidence" value="ECO:0007669"/>
    <property type="project" value="InterPro"/>
</dbReference>
<sequence length="120" mass="14157">MRSAPFICNRTLTSEIYLTECLQKRLLPFLRKHSISILFWPDLVSCHYSTKTINWYNLNNINIVPKEVNPPNCPELRPIKKYWTRIKLKLRKTCSPANSMADFKSKWLKCTNLICARINV</sequence>
<reference evidence="1" key="1">
    <citation type="submission" date="2019-08" db="EMBL/GenBank/DDBJ databases">
        <title>The genome of the North American firefly Photinus pyralis.</title>
        <authorList>
            <consortium name="Photinus pyralis genome working group"/>
            <person name="Fallon T.R."/>
            <person name="Sander Lower S.E."/>
            <person name="Weng J.-K."/>
        </authorList>
    </citation>
    <scope>NUCLEOTIDE SEQUENCE</scope>
    <source>
        <strain evidence="1">TRF0915ILg1</strain>
        <tissue evidence="1">Whole body</tissue>
    </source>
</reference>
<evidence type="ECO:0000313" key="1">
    <source>
        <dbReference type="EMBL" id="KAF2880901.1"/>
    </source>
</evidence>
<dbReference type="InterPro" id="IPR036397">
    <property type="entry name" value="RNaseH_sf"/>
</dbReference>
<dbReference type="AlphaFoldDB" id="A0A8K0C8V7"/>